<reference evidence="1 2" key="1">
    <citation type="submission" date="2019-03" db="EMBL/GenBank/DDBJ databases">
        <title>Draft genome sequences of novel Actinobacteria.</title>
        <authorList>
            <person name="Sahin N."/>
            <person name="Ay H."/>
            <person name="Saygin H."/>
        </authorList>
    </citation>
    <scope>NUCLEOTIDE SEQUENCE [LARGE SCALE GENOMIC DNA]</scope>
    <source>
        <strain evidence="1 2">DSM 41900</strain>
    </source>
</reference>
<dbReference type="Gene3D" id="3.30.530.20">
    <property type="match status" value="1"/>
</dbReference>
<dbReference type="Proteomes" id="UP000295345">
    <property type="component" value="Unassembled WGS sequence"/>
</dbReference>
<dbReference type="InterPro" id="IPR023393">
    <property type="entry name" value="START-like_dom_sf"/>
</dbReference>
<protein>
    <submittedName>
        <fullName evidence="1">SRPBCC family protein</fullName>
    </submittedName>
</protein>
<dbReference type="Pfam" id="PF10604">
    <property type="entry name" value="Polyketide_cyc2"/>
    <property type="match status" value="1"/>
</dbReference>
<organism evidence="1 2">
    <name type="scientific">Streptomyces hainanensis</name>
    <dbReference type="NCBI Taxonomy" id="402648"/>
    <lineage>
        <taxon>Bacteria</taxon>
        <taxon>Bacillati</taxon>
        <taxon>Actinomycetota</taxon>
        <taxon>Actinomycetes</taxon>
        <taxon>Kitasatosporales</taxon>
        <taxon>Streptomycetaceae</taxon>
        <taxon>Streptomyces</taxon>
    </lineage>
</organism>
<sequence length="138" mass="14959">MATVQRTALIDTDPEALWAAIRDWGQVHRRLAPGFVVDTRVEGDVRVVTFAEGTVVHELVVSLDDDTRRIAYAVVGGSLEVVHHHASMQVFAETDGRSRFVWTTDVRPDSLAEPIGAMVDQGIRVIRGTLGTAAGPTA</sequence>
<accession>A0A4R4TBJ0</accession>
<dbReference type="RefSeq" id="WP_132818582.1">
    <property type="nucleotide sequence ID" value="NZ_SMKI01000141.1"/>
</dbReference>
<keyword evidence="2" id="KW-1185">Reference proteome</keyword>
<dbReference type="AlphaFoldDB" id="A0A4R4TBJ0"/>
<dbReference type="InterPro" id="IPR019587">
    <property type="entry name" value="Polyketide_cyclase/dehydratase"/>
</dbReference>
<dbReference type="SUPFAM" id="SSF55961">
    <property type="entry name" value="Bet v1-like"/>
    <property type="match status" value="1"/>
</dbReference>
<evidence type="ECO:0000313" key="2">
    <source>
        <dbReference type="Proteomes" id="UP000295345"/>
    </source>
</evidence>
<name>A0A4R4TBJ0_9ACTN</name>
<comment type="caution">
    <text evidence="1">The sequence shown here is derived from an EMBL/GenBank/DDBJ whole genome shotgun (WGS) entry which is preliminary data.</text>
</comment>
<dbReference type="EMBL" id="SMKI01000141">
    <property type="protein sequence ID" value="TDC74577.1"/>
    <property type="molecule type" value="Genomic_DNA"/>
</dbReference>
<dbReference type="OrthoDB" id="6024794at2"/>
<proteinExistence type="predicted"/>
<gene>
    <name evidence="1" type="ORF">E1283_15265</name>
</gene>
<dbReference type="CDD" id="cd07821">
    <property type="entry name" value="PYR_PYL_RCAR_like"/>
    <property type="match status" value="1"/>
</dbReference>
<evidence type="ECO:0000313" key="1">
    <source>
        <dbReference type="EMBL" id="TDC74577.1"/>
    </source>
</evidence>